<dbReference type="AlphaFoldDB" id="A0A074ZPG9"/>
<name>A0A074ZPG9_OPIVI</name>
<reference evidence="1 2" key="1">
    <citation type="submission" date="2013-11" db="EMBL/GenBank/DDBJ databases">
        <title>Opisthorchis viverrini - life in the bile duct.</title>
        <authorList>
            <person name="Young N.D."/>
            <person name="Nagarajan N."/>
            <person name="Lin S.J."/>
            <person name="Korhonen P.K."/>
            <person name="Jex A.R."/>
            <person name="Hall R.S."/>
            <person name="Safavi-Hemami H."/>
            <person name="Kaewkong W."/>
            <person name="Bertrand D."/>
            <person name="Gao S."/>
            <person name="Seet Q."/>
            <person name="Wongkham S."/>
            <person name="Teh B.T."/>
            <person name="Wongkham C."/>
            <person name="Intapan P.M."/>
            <person name="Maleewong W."/>
            <person name="Yang X."/>
            <person name="Hu M."/>
            <person name="Wang Z."/>
            <person name="Hofmann A."/>
            <person name="Sternberg P.W."/>
            <person name="Tan P."/>
            <person name="Wang J."/>
            <person name="Gasser R.B."/>
        </authorList>
    </citation>
    <scope>NUCLEOTIDE SEQUENCE [LARGE SCALE GENOMIC DNA]</scope>
</reference>
<dbReference type="RefSeq" id="XP_009168565.1">
    <property type="nucleotide sequence ID" value="XM_009170301.1"/>
</dbReference>
<sequence>MTSVFNTDASLPYNHDLFESLIVKKRVKVDGASLPQSFRVSRTETSSGVRLRNRNLDQRGCPAPEATFVRSFITHAEPSFAEGSTIFRALFRVAEAKRLPTLTRRRGMIGTMKSLRVADGGNQVIHIARGCRHSSIWLLIYVNGALVTGFYRDCLNAMYCSCQIIVCLRDCCFPRLMRSAEAERWPAFHLAERYETNYAKSGCCRSDSPWRVGTA</sequence>
<dbReference type="CTD" id="20319500"/>
<evidence type="ECO:0000313" key="2">
    <source>
        <dbReference type="Proteomes" id="UP000054324"/>
    </source>
</evidence>
<keyword evidence="2" id="KW-1185">Reference proteome</keyword>
<dbReference type="Proteomes" id="UP000054324">
    <property type="component" value="Unassembled WGS sequence"/>
</dbReference>
<protein>
    <submittedName>
        <fullName evidence="1">Uncharacterized protein</fullName>
    </submittedName>
</protein>
<evidence type="ECO:0000313" key="1">
    <source>
        <dbReference type="EMBL" id="KER27687.1"/>
    </source>
</evidence>
<accession>A0A074ZPG9</accession>
<dbReference type="GeneID" id="20319500"/>
<organism evidence="1 2">
    <name type="scientific">Opisthorchis viverrini</name>
    <name type="common">Southeast Asian liver fluke</name>
    <dbReference type="NCBI Taxonomy" id="6198"/>
    <lineage>
        <taxon>Eukaryota</taxon>
        <taxon>Metazoa</taxon>
        <taxon>Spiralia</taxon>
        <taxon>Lophotrochozoa</taxon>
        <taxon>Platyhelminthes</taxon>
        <taxon>Trematoda</taxon>
        <taxon>Digenea</taxon>
        <taxon>Opisthorchiida</taxon>
        <taxon>Opisthorchiata</taxon>
        <taxon>Opisthorchiidae</taxon>
        <taxon>Opisthorchis</taxon>
    </lineage>
</organism>
<proteinExistence type="predicted"/>
<dbReference type="KEGG" id="ovi:T265_05318"/>
<dbReference type="EMBL" id="KL596717">
    <property type="protein sequence ID" value="KER27687.1"/>
    <property type="molecule type" value="Genomic_DNA"/>
</dbReference>
<gene>
    <name evidence="1" type="ORF">T265_05318</name>
</gene>